<keyword evidence="9" id="KW-1185">Reference proteome</keyword>
<keyword evidence="6" id="KW-0800">Toxin</keyword>
<dbReference type="GO" id="GO:0090729">
    <property type="term" value="F:toxin activity"/>
    <property type="evidence" value="ECO:0007669"/>
    <property type="project" value="UniProtKB-KW"/>
</dbReference>
<dbReference type="InterPro" id="IPR029060">
    <property type="entry name" value="PIN-like_dom_sf"/>
</dbReference>
<name>A0A2N8KCQ0_9BURK</name>
<dbReference type="GO" id="GO:0003677">
    <property type="term" value="F:DNA binding"/>
    <property type="evidence" value="ECO:0007669"/>
    <property type="project" value="UniProtKB-KW"/>
</dbReference>
<evidence type="ECO:0000259" key="7">
    <source>
        <dbReference type="Pfam" id="PF01850"/>
    </source>
</evidence>
<accession>A0A2N8KCQ0</accession>
<keyword evidence="1 6" id="KW-1277">Toxin-antitoxin system</keyword>
<comment type="similarity">
    <text evidence="6">Belongs to the PINc/VapC protein family.</text>
</comment>
<feature type="binding site" evidence="6">
    <location>
        <position position="6"/>
    </location>
    <ligand>
        <name>Mg(2+)</name>
        <dbReference type="ChEBI" id="CHEBI:18420"/>
    </ligand>
</feature>
<feature type="domain" description="PIN" evidence="7">
    <location>
        <begin position="4"/>
        <end position="129"/>
    </location>
</feature>
<comment type="function">
    <text evidence="6">Toxic component of a toxin-antitoxin (TA) system. An RNase.</text>
</comment>
<evidence type="ECO:0000256" key="5">
    <source>
        <dbReference type="ARBA" id="ARBA00022842"/>
    </source>
</evidence>
<evidence type="ECO:0000256" key="1">
    <source>
        <dbReference type="ARBA" id="ARBA00022649"/>
    </source>
</evidence>
<feature type="binding site" evidence="6">
    <location>
        <position position="104"/>
    </location>
    <ligand>
        <name>Mg(2+)</name>
        <dbReference type="ChEBI" id="CHEBI:18420"/>
    </ligand>
</feature>
<evidence type="ECO:0000256" key="3">
    <source>
        <dbReference type="ARBA" id="ARBA00022723"/>
    </source>
</evidence>
<dbReference type="SUPFAM" id="SSF88723">
    <property type="entry name" value="PIN domain-like"/>
    <property type="match status" value="1"/>
</dbReference>
<dbReference type="GO" id="GO:0016787">
    <property type="term" value="F:hydrolase activity"/>
    <property type="evidence" value="ECO:0007669"/>
    <property type="project" value="UniProtKB-KW"/>
</dbReference>
<dbReference type="InterPro" id="IPR051619">
    <property type="entry name" value="TypeII_TA_RNase_PINc/VapC"/>
</dbReference>
<keyword evidence="4 6" id="KW-0378">Hydrolase</keyword>
<dbReference type="EMBL" id="POQS01000007">
    <property type="protein sequence ID" value="PND31235.1"/>
    <property type="molecule type" value="Genomic_DNA"/>
</dbReference>
<dbReference type="CDD" id="cd09873">
    <property type="entry name" value="PIN_Pae0151-like"/>
    <property type="match status" value="1"/>
</dbReference>
<dbReference type="HAMAP" id="MF_00265">
    <property type="entry name" value="VapC_Nob1"/>
    <property type="match status" value="1"/>
</dbReference>
<keyword evidence="5 6" id="KW-0460">Magnesium</keyword>
<dbReference type="Gene3D" id="3.40.50.1010">
    <property type="entry name" value="5'-nuclease"/>
    <property type="match status" value="1"/>
</dbReference>
<dbReference type="RefSeq" id="WP_102775201.1">
    <property type="nucleotide sequence ID" value="NZ_POQS01000007.1"/>
</dbReference>
<evidence type="ECO:0000313" key="9">
    <source>
        <dbReference type="Proteomes" id="UP000235994"/>
    </source>
</evidence>
<sequence length="177" mass="19346">MKLVLDASVALSWLQLPTQPFSSEAMTILSLLHKNPAYVPMIWPLEVAHGALRVERSKAVTESALARFSDLVQSAPVIIESRPTQAWLASSVSIAREHRITVYDATYLELAMFHGAPLATFDKRLAQAAGTCGVSLETTLADKLEEPTAHYGIPPATDYVEIGCSALRTGYTPYFVR</sequence>
<dbReference type="GO" id="GO:0000287">
    <property type="term" value="F:magnesium ion binding"/>
    <property type="evidence" value="ECO:0007669"/>
    <property type="project" value="UniProtKB-UniRule"/>
</dbReference>
<evidence type="ECO:0000256" key="2">
    <source>
        <dbReference type="ARBA" id="ARBA00022722"/>
    </source>
</evidence>
<proteinExistence type="inferred from homology"/>
<dbReference type="Pfam" id="PF01850">
    <property type="entry name" value="PIN"/>
    <property type="match status" value="1"/>
</dbReference>
<dbReference type="Proteomes" id="UP000235994">
    <property type="component" value="Unassembled WGS sequence"/>
</dbReference>
<keyword evidence="8" id="KW-0238">DNA-binding</keyword>
<dbReference type="InterPro" id="IPR022907">
    <property type="entry name" value="VapC_family"/>
</dbReference>
<dbReference type="PANTHER" id="PTHR35901">
    <property type="entry name" value="RIBONUCLEASE VAPC3"/>
    <property type="match status" value="1"/>
</dbReference>
<dbReference type="EC" id="3.1.-.-" evidence="6"/>
<keyword evidence="3 6" id="KW-0479">Metal-binding</keyword>
<evidence type="ECO:0000256" key="6">
    <source>
        <dbReference type="HAMAP-Rule" id="MF_00265"/>
    </source>
</evidence>
<gene>
    <name evidence="6" type="primary">vapC</name>
    <name evidence="8" type="ORF">C1I89_25670</name>
</gene>
<dbReference type="PANTHER" id="PTHR35901:SF1">
    <property type="entry name" value="EXONUCLEASE VAPC9"/>
    <property type="match status" value="1"/>
</dbReference>
<comment type="cofactor">
    <cofactor evidence="6">
        <name>Mg(2+)</name>
        <dbReference type="ChEBI" id="CHEBI:18420"/>
    </cofactor>
</comment>
<protein>
    <recommendedName>
        <fullName evidence="6">Ribonuclease VapC</fullName>
        <shortName evidence="6">RNase VapC</shortName>
        <ecNumber evidence="6">3.1.-.-</ecNumber>
    </recommendedName>
    <alternativeName>
        <fullName evidence="6">Toxin VapC</fullName>
    </alternativeName>
</protein>
<reference evidence="8 9" key="1">
    <citation type="submission" date="2018-01" db="EMBL/GenBank/DDBJ databases">
        <title>The draft genome of an aniline degradation strain ANB-1.</title>
        <authorList>
            <person name="Zhang L."/>
            <person name="Jiang J."/>
        </authorList>
    </citation>
    <scope>NUCLEOTIDE SEQUENCE [LARGE SCALE GENOMIC DNA]</scope>
    <source>
        <strain evidence="8 9">ANB-1</strain>
    </source>
</reference>
<evidence type="ECO:0000313" key="8">
    <source>
        <dbReference type="EMBL" id="PND31235.1"/>
    </source>
</evidence>
<keyword evidence="2 6" id="KW-0540">Nuclease</keyword>
<organism evidence="8 9">
    <name type="scientific">Achromobacter pulmonis</name>
    <dbReference type="NCBI Taxonomy" id="1389932"/>
    <lineage>
        <taxon>Bacteria</taxon>
        <taxon>Pseudomonadati</taxon>
        <taxon>Pseudomonadota</taxon>
        <taxon>Betaproteobacteria</taxon>
        <taxon>Burkholderiales</taxon>
        <taxon>Alcaligenaceae</taxon>
        <taxon>Achromobacter</taxon>
    </lineage>
</organism>
<dbReference type="InterPro" id="IPR002716">
    <property type="entry name" value="PIN_dom"/>
</dbReference>
<dbReference type="InterPro" id="IPR044153">
    <property type="entry name" value="PIN_Pae0151-like"/>
</dbReference>
<evidence type="ECO:0000256" key="4">
    <source>
        <dbReference type="ARBA" id="ARBA00022801"/>
    </source>
</evidence>
<comment type="caution">
    <text evidence="8">The sequence shown here is derived from an EMBL/GenBank/DDBJ whole genome shotgun (WGS) entry which is preliminary data.</text>
</comment>
<dbReference type="GO" id="GO:0004540">
    <property type="term" value="F:RNA nuclease activity"/>
    <property type="evidence" value="ECO:0007669"/>
    <property type="project" value="InterPro"/>
</dbReference>
<dbReference type="AlphaFoldDB" id="A0A2N8KCQ0"/>